<dbReference type="Proteomes" id="UP001151582">
    <property type="component" value="Unassembled WGS sequence"/>
</dbReference>
<organism evidence="3 4">
    <name type="scientific">Dimargaris verticillata</name>
    <dbReference type="NCBI Taxonomy" id="2761393"/>
    <lineage>
        <taxon>Eukaryota</taxon>
        <taxon>Fungi</taxon>
        <taxon>Fungi incertae sedis</taxon>
        <taxon>Zoopagomycota</taxon>
        <taxon>Kickxellomycotina</taxon>
        <taxon>Dimargaritomycetes</taxon>
        <taxon>Dimargaritales</taxon>
        <taxon>Dimargaritaceae</taxon>
        <taxon>Dimargaris</taxon>
    </lineage>
</organism>
<reference evidence="3" key="1">
    <citation type="submission" date="2022-07" db="EMBL/GenBank/DDBJ databases">
        <title>Phylogenomic reconstructions and comparative analyses of Kickxellomycotina fungi.</title>
        <authorList>
            <person name="Reynolds N.K."/>
            <person name="Stajich J.E."/>
            <person name="Barry K."/>
            <person name="Grigoriev I.V."/>
            <person name="Crous P."/>
            <person name="Smith M.E."/>
        </authorList>
    </citation>
    <scope>NUCLEOTIDE SEQUENCE</scope>
    <source>
        <strain evidence="3">RSA 567</strain>
    </source>
</reference>
<evidence type="ECO:0000256" key="1">
    <source>
        <dbReference type="PROSITE-ProRule" id="PRU00176"/>
    </source>
</evidence>
<dbReference type="InterPro" id="IPR012677">
    <property type="entry name" value="Nucleotide-bd_a/b_plait_sf"/>
</dbReference>
<dbReference type="Gene3D" id="3.30.70.330">
    <property type="match status" value="1"/>
</dbReference>
<dbReference type="SUPFAM" id="SSF54928">
    <property type="entry name" value="RNA-binding domain, RBD"/>
    <property type="match status" value="1"/>
</dbReference>
<dbReference type="OrthoDB" id="1099063at2759"/>
<comment type="caution">
    <text evidence="3">The sequence shown here is derived from an EMBL/GenBank/DDBJ whole genome shotgun (WGS) entry which is preliminary data.</text>
</comment>
<dbReference type="EMBL" id="JANBQB010000156">
    <property type="protein sequence ID" value="KAJ1980717.1"/>
    <property type="molecule type" value="Genomic_DNA"/>
</dbReference>
<dbReference type="Pfam" id="PF00076">
    <property type="entry name" value="RRM_1"/>
    <property type="match status" value="1"/>
</dbReference>
<accession>A0A9W8EA23</accession>
<name>A0A9W8EA23_9FUNG</name>
<dbReference type="InterPro" id="IPR050907">
    <property type="entry name" value="SRSF"/>
</dbReference>
<dbReference type="PANTHER" id="PTHR23147">
    <property type="entry name" value="SERINE/ARGININE RICH SPLICING FACTOR"/>
    <property type="match status" value="1"/>
</dbReference>
<dbReference type="SMART" id="SM00360">
    <property type="entry name" value="RRM"/>
    <property type="match status" value="1"/>
</dbReference>
<sequence>MPRLYVGGLPIDARPRDVEKLFRDYGEISDIDLKGRFGFVELRSRRDAEDAIHDLDGVRFLGGRVSVEFSRAQRRERGG</sequence>
<proteinExistence type="predicted"/>
<dbReference type="InterPro" id="IPR035979">
    <property type="entry name" value="RBD_domain_sf"/>
</dbReference>
<dbReference type="PROSITE" id="PS50102">
    <property type="entry name" value="RRM"/>
    <property type="match status" value="1"/>
</dbReference>
<evidence type="ECO:0000259" key="2">
    <source>
        <dbReference type="PROSITE" id="PS50102"/>
    </source>
</evidence>
<evidence type="ECO:0000313" key="4">
    <source>
        <dbReference type="Proteomes" id="UP001151582"/>
    </source>
</evidence>
<feature type="domain" description="RRM" evidence="2">
    <location>
        <begin position="2"/>
        <end position="72"/>
    </location>
</feature>
<keyword evidence="1" id="KW-0694">RNA-binding</keyword>
<protein>
    <recommendedName>
        <fullName evidence="2">RRM domain-containing protein</fullName>
    </recommendedName>
</protein>
<dbReference type="AlphaFoldDB" id="A0A9W8EA23"/>
<dbReference type="InterPro" id="IPR000504">
    <property type="entry name" value="RRM_dom"/>
</dbReference>
<keyword evidence="4" id="KW-1185">Reference proteome</keyword>
<gene>
    <name evidence="3" type="ORF">H4R34_002357</name>
</gene>
<evidence type="ECO:0000313" key="3">
    <source>
        <dbReference type="EMBL" id="KAJ1980717.1"/>
    </source>
</evidence>
<dbReference type="GO" id="GO:0003723">
    <property type="term" value="F:RNA binding"/>
    <property type="evidence" value="ECO:0007669"/>
    <property type="project" value="UniProtKB-UniRule"/>
</dbReference>